<protein>
    <recommendedName>
        <fullName evidence="1">Dipeptidase</fullName>
        <ecNumber evidence="1">3.4.13.19</ecNumber>
    </recommendedName>
</protein>
<keyword evidence="1" id="KW-0325">Glycoprotein</keyword>
<dbReference type="GeneTree" id="ENSGT00940000160211"/>
<feature type="transmembrane region" description="Helical" evidence="2">
    <location>
        <begin position="17"/>
        <end position="45"/>
    </location>
</feature>
<dbReference type="Ensembl" id="ENSHHUT00000005792.1">
    <property type="protein sequence ID" value="ENSHHUP00000005614.1"/>
    <property type="gene ID" value="ENSHHUG00000003442.1"/>
</dbReference>
<comment type="similarity">
    <text evidence="1">Belongs to the metallo-dependent hydrolases superfamily. Peptidase M19 family.</text>
</comment>
<keyword evidence="4" id="KW-1185">Reference proteome</keyword>
<keyword evidence="1" id="KW-0378">Hydrolase</keyword>
<dbReference type="SUPFAM" id="SSF51556">
    <property type="entry name" value="Metallo-dependent hydrolases"/>
    <property type="match status" value="1"/>
</dbReference>
<evidence type="ECO:0000313" key="4">
    <source>
        <dbReference type="Proteomes" id="UP000314982"/>
    </source>
</evidence>
<sequence length="425" mass="47259">TSTNLCPHTLTLYRYPLYIASLLLFYCCSLIICYFSIFSIFFFFLNCIAGLGLVSKHFTKCGFNTNNYHPILSNSRPHTRGTVWSPSPLLHLILLSPRHNDLALMLRILHNNRLSQVDLHSISKVATDINRLTTGHVGAQVFAAYVLCGAQAKDAVRLTLEQIDVINRMCTENPELELVTSAKGLNDTKRIACLISIEGGHSIDSSLPTLRMFYQLGVPHARTHDVVKEMNRLGMIVDLSHSSWATARAVLQISKAPVIFSHSSAYAVCNHSRNVPDDLLRELKENGGLIMVNLHSGFVACHGQANVSIVADHFTHIRKVVGSESIGIGGDFDGASKFPLGLEDVSKYPALIQELLKRHWTENELSGVLRRNFLRVFKEVEKVSAKGTKEQMYSKSHSELVAPRSLVWTMVVLISCLCPDGPLRL</sequence>
<comment type="subunit">
    <text evidence="1">Homodimer; disulfide-linked.</text>
</comment>
<proteinExistence type="inferred from homology"/>
<keyword evidence="1" id="KW-0224">Dipeptidase</keyword>
<comment type="cofactor">
    <cofactor evidence="1">
        <name>Zn(2+)</name>
        <dbReference type="ChEBI" id="CHEBI:29105"/>
    </cofactor>
</comment>
<dbReference type="STRING" id="62062.ENSHHUP00000005614"/>
<reference evidence="3" key="2">
    <citation type="submission" date="2025-08" db="UniProtKB">
        <authorList>
            <consortium name="Ensembl"/>
        </authorList>
    </citation>
    <scope>IDENTIFICATION</scope>
</reference>
<dbReference type="Proteomes" id="UP000314982">
    <property type="component" value="Unassembled WGS sequence"/>
</dbReference>
<keyword evidence="1" id="KW-0449">Lipoprotein</keyword>
<name>A0A4W5K0G7_9TELE</name>
<evidence type="ECO:0000313" key="3">
    <source>
        <dbReference type="Ensembl" id="ENSHHUP00000005614.1"/>
    </source>
</evidence>
<dbReference type="InterPro" id="IPR008257">
    <property type="entry name" value="Pept_M19"/>
</dbReference>
<dbReference type="Pfam" id="PF01244">
    <property type="entry name" value="Peptidase_M19"/>
    <property type="match status" value="2"/>
</dbReference>
<dbReference type="AlphaFoldDB" id="A0A4W5K0G7"/>
<dbReference type="GO" id="GO:0070573">
    <property type="term" value="F:metallodipeptidase activity"/>
    <property type="evidence" value="ECO:0007669"/>
    <property type="project" value="InterPro"/>
</dbReference>
<dbReference type="PANTHER" id="PTHR10443:SF9">
    <property type="entry name" value="DIPEPTIDASE 2"/>
    <property type="match status" value="1"/>
</dbReference>
<evidence type="ECO:0000256" key="1">
    <source>
        <dbReference type="RuleBase" id="RU341113"/>
    </source>
</evidence>
<dbReference type="GO" id="GO:0046872">
    <property type="term" value="F:metal ion binding"/>
    <property type="evidence" value="ECO:0007669"/>
    <property type="project" value="UniProtKB-UniRule"/>
</dbReference>
<reference evidence="3" key="3">
    <citation type="submission" date="2025-09" db="UniProtKB">
        <authorList>
            <consortium name="Ensembl"/>
        </authorList>
    </citation>
    <scope>IDENTIFICATION</scope>
</reference>
<keyword evidence="1" id="KW-0482">Metalloprotease</keyword>
<dbReference type="PANTHER" id="PTHR10443">
    <property type="entry name" value="MICROSOMAL DIPEPTIDASE"/>
    <property type="match status" value="1"/>
</dbReference>
<keyword evidence="2" id="KW-0812">Transmembrane</keyword>
<keyword evidence="1" id="KW-1015">Disulfide bond</keyword>
<dbReference type="GO" id="GO:0098552">
    <property type="term" value="C:side of membrane"/>
    <property type="evidence" value="ECO:0007669"/>
    <property type="project" value="UniProtKB-KW"/>
</dbReference>
<dbReference type="Gene3D" id="3.20.20.140">
    <property type="entry name" value="Metal-dependent hydrolases"/>
    <property type="match status" value="2"/>
</dbReference>
<keyword evidence="1" id="KW-0336">GPI-anchor</keyword>
<dbReference type="CDD" id="cd01301">
    <property type="entry name" value="rDP_like"/>
    <property type="match status" value="1"/>
</dbReference>
<comment type="catalytic activity">
    <reaction evidence="1">
        <text>an L-aminoacyl-L-amino acid + H2O = 2 an L-alpha-amino acid</text>
        <dbReference type="Rhea" id="RHEA:48940"/>
        <dbReference type="ChEBI" id="CHEBI:15377"/>
        <dbReference type="ChEBI" id="CHEBI:59869"/>
        <dbReference type="ChEBI" id="CHEBI:77460"/>
        <dbReference type="EC" id="3.4.13.19"/>
    </reaction>
</comment>
<keyword evidence="1" id="KW-0645">Protease</keyword>
<keyword evidence="2" id="KW-1133">Transmembrane helix</keyword>
<dbReference type="InterPro" id="IPR032466">
    <property type="entry name" value="Metal_Hydrolase"/>
</dbReference>
<keyword evidence="1" id="KW-0479">Metal-binding</keyword>
<reference evidence="4" key="1">
    <citation type="submission" date="2018-06" db="EMBL/GenBank/DDBJ databases">
        <title>Genome assembly of Danube salmon.</title>
        <authorList>
            <person name="Macqueen D.J."/>
            <person name="Gundappa M.K."/>
        </authorList>
    </citation>
    <scope>NUCLEOTIDE SEQUENCE [LARGE SCALE GENOMIC DNA]</scope>
</reference>
<keyword evidence="2" id="KW-0472">Membrane</keyword>
<keyword evidence="1" id="KW-0862">Zinc</keyword>
<accession>A0A4W5K0G7</accession>
<organism evidence="3 4">
    <name type="scientific">Hucho hucho</name>
    <name type="common">huchen</name>
    <dbReference type="NCBI Taxonomy" id="62062"/>
    <lineage>
        <taxon>Eukaryota</taxon>
        <taxon>Metazoa</taxon>
        <taxon>Chordata</taxon>
        <taxon>Craniata</taxon>
        <taxon>Vertebrata</taxon>
        <taxon>Euteleostomi</taxon>
        <taxon>Actinopterygii</taxon>
        <taxon>Neopterygii</taxon>
        <taxon>Teleostei</taxon>
        <taxon>Protacanthopterygii</taxon>
        <taxon>Salmoniformes</taxon>
        <taxon>Salmonidae</taxon>
        <taxon>Salmoninae</taxon>
        <taxon>Hucho</taxon>
    </lineage>
</organism>
<dbReference type="EC" id="3.4.13.19" evidence="1"/>
<dbReference type="GO" id="GO:0006508">
    <property type="term" value="P:proteolysis"/>
    <property type="evidence" value="ECO:0007669"/>
    <property type="project" value="UniProtKB-KW"/>
</dbReference>
<dbReference type="PROSITE" id="PS51365">
    <property type="entry name" value="RENAL_DIPEPTIDASE_2"/>
    <property type="match status" value="1"/>
</dbReference>
<evidence type="ECO:0000256" key="2">
    <source>
        <dbReference type="SAM" id="Phobius"/>
    </source>
</evidence>
<comment type="subcellular location">
    <subcellularLocation>
        <location evidence="1">Membrane</location>
        <topology evidence="1">Lipid-anchor</topology>
        <topology evidence="1">GPI-anchor</topology>
    </subcellularLocation>
</comment>